<comment type="caution">
    <text evidence="1">The sequence shown here is derived from an EMBL/GenBank/DDBJ whole genome shotgun (WGS) entry which is preliminary data.</text>
</comment>
<dbReference type="SUPFAM" id="SSF81383">
    <property type="entry name" value="F-box domain"/>
    <property type="match status" value="1"/>
</dbReference>
<evidence type="ECO:0000313" key="1">
    <source>
        <dbReference type="EMBL" id="KAF0976779.1"/>
    </source>
</evidence>
<gene>
    <name evidence="1" type="ORF">FDP41_004074</name>
</gene>
<dbReference type="InterPro" id="IPR036047">
    <property type="entry name" value="F-box-like_dom_sf"/>
</dbReference>
<evidence type="ECO:0000313" key="2">
    <source>
        <dbReference type="Proteomes" id="UP000444721"/>
    </source>
</evidence>
<accession>A0A6A5BV28</accession>
<keyword evidence="2" id="KW-1185">Reference proteome</keyword>
<dbReference type="EMBL" id="VFQX01000036">
    <property type="protein sequence ID" value="KAF0976779.1"/>
    <property type="molecule type" value="Genomic_DNA"/>
</dbReference>
<sequence length="418" mass="49389">MGNKQHHHKQQDEDATCCFQNFPHLVEANRLYSNMVVLFDDEPQYRYDFFDRNKQLLEFHILRQTNCELIMQLGECKTVYQTIFSYMGARDLMSLSLTCRLMFLYWTKDDELWRTIIPSSAKAHLLAVQPFDYSIFGIRSWKDCCKHLYCKELWKRLESQYEFVDGSMCSNSSNDDVPTRTSKRFSRAFSKPTNDLEEFRIHFICDEQKQRMSRYLLTLFKHCKEPFQEDLFAFNKRSSRRFLDRRVTRIRELRFDRSPMTFEIQCLVGASSRPNCSCKIACIDLSETVYDNFLSQSNDKGDHELVEEYCKRDIDCGEALCEYLKQLTDDSNCGAVKPGSMIVCGLSYSKKNEINPKMKLLAKAISRCYNLPYLEIDVGKNPYRRALLFYYSAFCHSKRITSPQLAFLRTNNLDDEWQ</sequence>
<proteinExistence type="predicted"/>
<reference evidence="1 2" key="1">
    <citation type="journal article" date="2019" name="Sci. Rep.">
        <title>Nanopore sequencing improves the draft genome of the human pathogenic amoeba Naegleria fowleri.</title>
        <authorList>
            <person name="Liechti N."/>
            <person name="Schurch N."/>
            <person name="Bruggmann R."/>
            <person name="Wittwer M."/>
        </authorList>
    </citation>
    <scope>NUCLEOTIDE SEQUENCE [LARGE SCALE GENOMIC DNA]</scope>
    <source>
        <strain evidence="1 2">ATCC 30894</strain>
    </source>
</reference>
<dbReference type="OMA" id="EIQCLVG"/>
<dbReference type="VEuPathDB" id="AmoebaDB:NfTy_069260"/>
<dbReference type="AlphaFoldDB" id="A0A6A5BV28"/>
<dbReference type="RefSeq" id="XP_044561492.1">
    <property type="nucleotide sequence ID" value="XM_044707449.1"/>
</dbReference>
<dbReference type="VEuPathDB" id="AmoebaDB:NF0086270"/>
<dbReference type="Proteomes" id="UP000444721">
    <property type="component" value="Unassembled WGS sequence"/>
</dbReference>
<organism evidence="1 2">
    <name type="scientific">Naegleria fowleri</name>
    <name type="common">Brain eating amoeba</name>
    <dbReference type="NCBI Taxonomy" id="5763"/>
    <lineage>
        <taxon>Eukaryota</taxon>
        <taxon>Discoba</taxon>
        <taxon>Heterolobosea</taxon>
        <taxon>Tetramitia</taxon>
        <taxon>Eutetramitia</taxon>
        <taxon>Vahlkampfiidae</taxon>
        <taxon>Naegleria</taxon>
    </lineage>
</organism>
<evidence type="ECO:0008006" key="3">
    <source>
        <dbReference type="Google" id="ProtNLM"/>
    </source>
</evidence>
<dbReference type="GeneID" id="68111292"/>
<protein>
    <recommendedName>
        <fullName evidence="3">F-box domain-containing protein</fullName>
    </recommendedName>
</protein>
<name>A0A6A5BV28_NAEFO</name>
<dbReference type="VEuPathDB" id="AmoebaDB:FDP41_004074"/>
<dbReference type="OrthoDB" id="10305983at2759"/>